<sequence length="297" mass="32438">METYEKLKESEKGAWVSIFAYIMLSVIKTAIGYWSGSEALTADGFNNATDIILSLAVLVGLKISRKPPDQDHTYGHFRAESISSLVASFIMITVALQVMVQAGRNLMAHTYDTPDIWASWIALASAAVMYGVYSYNKKLAARSGSESLMAAAKDNLSDAMVSLGVVVGVAGSHLGLPWLDPVAALVVGVMIAKTAVEIFKTAAYNLTDGFDENELDSFRQTAAATPGVLDIKDIKARFLGSNVMVDMVVLVNPQLSVAQSHDISDEIERRMLEEHRIFNAHVHIEPHDEDDEKHCYV</sequence>
<keyword evidence="2" id="KW-1185">Reference proteome</keyword>
<reference evidence="1" key="1">
    <citation type="submission" date="2024-12" db="EMBL/GenBank/DDBJ databases">
        <authorList>
            <person name="Wu N."/>
        </authorList>
    </citation>
    <scope>NUCLEOTIDE SEQUENCE</scope>
    <source>
        <strain evidence="1">P15</strain>
    </source>
</reference>
<comment type="caution">
    <text evidence="1">The sequence shown here is derived from an EMBL/GenBank/DDBJ whole genome shotgun (WGS) entry which is preliminary data.</text>
</comment>
<protein>
    <submittedName>
        <fullName evidence="1">Cation diffusion facilitator family transporter</fullName>
    </submittedName>
</protein>
<dbReference type="Proteomes" id="UP001631969">
    <property type="component" value="Unassembled WGS sequence"/>
</dbReference>
<name>A0ACC7P0I4_9BACL</name>
<proteinExistence type="predicted"/>
<gene>
    <name evidence="1" type="ORF">ACI1P1_19335</name>
</gene>
<evidence type="ECO:0000313" key="2">
    <source>
        <dbReference type="Proteomes" id="UP001631969"/>
    </source>
</evidence>
<organism evidence="1 2">
    <name type="scientific">Paenibacillus mesotrionivorans</name>
    <dbReference type="NCBI Taxonomy" id="3160968"/>
    <lineage>
        <taxon>Bacteria</taxon>
        <taxon>Bacillati</taxon>
        <taxon>Bacillota</taxon>
        <taxon>Bacilli</taxon>
        <taxon>Bacillales</taxon>
        <taxon>Paenibacillaceae</taxon>
        <taxon>Paenibacillus</taxon>
    </lineage>
</organism>
<dbReference type="EMBL" id="JBJURJ010000013">
    <property type="protein sequence ID" value="MFM9330458.1"/>
    <property type="molecule type" value="Genomic_DNA"/>
</dbReference>
<evidence type="ECO:0000313" key="1">
    <source>
        <dbReference type="EMBL" id="MFM9330458.1"/>
    </source>
</evidence>
<accession>A0ACC7P0I4</accession>